<organism evidence="2 3">
    <name type="scientific">Mesorhabditis belari</name>
    <dbReference type="NCBI Taxonomy" id="2138241"/>
    <lineage>
        <taxon>Eukaryota</taxon>
        <taxon>Metazoa</taxon>
        <taxon>Ecdysozoa</taxon>
        <taxon>Nematoda</taxon>
        <taxon>Chromadorea</taxon>
        <taxon>Rhabditida</taxon>
        <taxon>Rhabditina</taxon>
        <taxon>Rhabditomorpha</taxon>
        <taxon>Rhabditoidea</taxon>
        <taxon>Rhabditidae</taxon>
        <taxon>Mesorhabditinae</taxon>
        <taxon>Mesorhabditis</taxon>
    </lineage>
</organism>
<evidence type="ECO:0000313" key="3">
    <source>
        <dbReference type="WBParaSite" id="MBELARI_LOCUS16471"/>
    </source>
</evidence>
<sequence length="72" mass="8654">MPHQPLSLEFLTKRPFEMTSLKHSTIKKENRKRSNTNRPHPPHKLNKRYWDELRANGQPKSPAPKPYYFGWI</sequence>
<keyword evidence="2" id="KW-1185">Reference proteome</keyword>
<accession>A0AAF3EQU9</accession>
<name>A0AAF3EQU9_9BILA</name>
<evidence type="ECO:0000313" key="2">
    <source>
        <dbReference type="Proteomes" id="UP000887575"/>
    </source>
</evidence>
<protein>
    <submittedName>
        <fullName evidence="3">Uncharacterized protein</fullName>
    </submittedName>
</protein>
<evidence type="ECO:0000256" key="1">
    <source>
        <dbReference type="SAM" id="MobiDB-lite"/>
    </source>
</evidence>
<feature type="compositionally biased region" description="Basic residues" evidence="1">
    <location>
        <begin position="29"/>
        <end position="47"/>
    </location>
</feature>
<proteinExistence type="predicted"/>
<dbReference type="AlphaFoldDB" id="A0AAF3EQU9"/>
<dbReference type="Proteomes" id="UP000887575">
    <property type="component" value="Unassembled WGS sequence"/>
</dbReference>
<reference evidence="3" key="1">
    <citation type="submission" date="2024-02" db="UniProtKB">
        <authorList>
            <consortium name="WormBaseParasite"/>
        </authorList>
    </citation>
    <scope>IDENTIFICATION</scope>
</reference>
<dbReference type="WBParaSite" id="MBELARI_LOCUS16471">
    <property type="protein sequence ID" value="MBELARI_LOCUS16471"/>
    <property type="gene ID" value="MBELARI_LOCUS16471"/>
</dbReference>
<feature type="region of interest" description="Disordered" evidence="1">
    <location>
        <begin position="19"/>
        <end position="48"/>
    </location>
</feature>